<comment type="caution">
    <text evidence="1">The sequence shown here is derived from an EMBL/GenBank/DDBJ whole genome shotgun (WGS) entry which is preliminary data.</text>
</comment>
<dbReference type="Proteomes" id="UP000828390">
    <property type="component" value="Unassembled WGS sequence"/>
</dbReference>
<protein>
    <submittedName>
        <fullName evidence="1">Uncharacterized protein</fullName>
    </submittedName>
</protein>
<keyword evidence="2" id="KW-1185">Reference proteome</keyword>
<reference evidence="1" key="1">
    <citation type="journal article" date="2019" name="bioRxiv">
        <title>The Genome of the Zebra Mussel, Dreissena polymorpha: A Resource for Invasive Species Research.</title>
        <authorList>
            <person name="McCartney M.A."/>
            <person name="Auch B."/>
            <person name="Kono T."/>
            <person name="Mallez S."/>
            <person name="Zhang Y."/>
            <person name="Obille A."/>
            <person name="Becker A."/>
            <person name="Abrahante J.E."/>
            <person name="Garbe J."/>
            <person name="Badalamenti J.P."/>
            <person name="Herman A."/>
            <person name="Mangelson H."/>
            <person name="Liachko I."/>
            <person name="Sullivan S."/>
            <person name="Sone E.D."/>
            <person name="Koren S."/>
            <person name="Silverstein K.A.T."/>
            <person name="Beckman K.B."/>
            <person name="Gohl D.M."/>
        </authorList>
    </citation>
    <scope>NUCLEOTIDE SEQUENCE</scope>
    <source>
        <strain evidence="1">Duluth1</strain>
        <tissue evidence="1">Whole animal</tissue>
    </source>
</reference>
<reference evidence="1" key="2">
    <citation type="submission" date="2020-11" db="EMBL/GenBank/DDBJ databases">
        <authorList>
            <person name="McCartney M.A."/>
            <person name="Auch B."/>
            <person name="Kono T."/>
            <person name="Mallez S."/>
            <person name="Becker A."/>
            <person name="Gohl D.M."/>
            <person name="Silverstein K.A.T."/>
            <person name="Koren S."/>
            <person name="Bechman K.B."/>
            <person name="Herman A."/>
            <person name="Abrahante J.E."/>
            <person name="Garbe J."/>
        </authorList>
    </citation>
    <scope>NUCLEOTIDE SEQUENCE</scope>
    <source>
        <strain evidence="1">Duluth1</strain>
        <tissue evidence="1">Whole animal</tissue>
    </source>
</reference>
<dbReference type="AlphaFoldDB" id="A0A9D4N552"/>
<accession>A0A9D4N552</accession>
<sequence length="62" mass="6832">MRKWHGSLLGKLPEGLQDIVKLLLNPEPTVRPDPDQLAKVSGAKDHVEFFILSHTEQGPGSC</sequence>
<name>A0A9D4N552_DREPO</name>
<dbReference type="EMBL" id="JAIWYP010000001">
    <property type="protein sequence ID" value="KAH3888201.1"/>
    <property type="molecule type" value="Genomic_DNA"/>
</dbReference>
<evidence type="ECO:0000313" key="2">
    <source>
        <dbReference type="Proteomes" id="UP000828390"/>
    </source>
</evidence>
<organism evidence="1 2">
    <name type="scientific">Dreissena polymorpha</name>
    <name type="common">Zebra mussel</name>
    <name type="synonym">Mytilus polymorpha</name>
    <dbReference type="NCBI Taxonomy" id="45954"/>
    <lineage>
        <taxon>Eukaryota</taxon>
        <taxon>Metazoa</taxon>
        <taxon>Spiralia</taxon>
        <taxon>Lophotrochozoa</taxon>
        <taxon>Mollusca</taxon>
        <taxon>Bivalvia</taxon>
        <taxon>Autobranchia</taxon>
        <taxon>Heteroconchia</taxon>
        <taxon>Euheterodonta</taxon>
        <taxon>Imparidentia</taxon>
        <taxon>Neoheterodontei</taxon>
        <taxon>Myida</taxon>
        <taxon>Dreissenoidea</taxon>
        <taxon>Dreissenidae</taxon>
        <taxon>Dreissena</taxon>
    </lineage>
</organism>
<gene>
    <name evidence="1" type="ORF">DPMN_012232</name>
</gene>
<evidence type="ECO:0000313" key="1">
    <source>
        <dbReference type="EMBL" id="KAH3888201.1"/>
    </source>
</evidence>
<proteinExistence type="predicted"/>